<dbReference type="Pfam" id="PF04286">
    <property type="entry name" value="DUF445"/>
    <property type="match status" value="1"/>
</dbReference>
<sequence>MNNWFILVLFMMVIGAVIGGFTNFLAIRMLFRPFYPIYIGKWRLPFTPGLIPKRQGELAAQIGRLVVSHLVTPDSINKKLTDETFKQEMEIWINDKISHWLDKGMTLEELLEHMQIFAPGEKISVYMNTQIEKKFYSLKQQYKDKSLMEIVPEQWLEVFQQNIPLIADRIIQKGSEYFTSEEGKEKITVMIENFFKTRGKIWNLIQMFIGEEQLAEKVQPELNKFLHHPNTKQVLVSIMEEETAKFKRKKAHEFLQHLNDQKAISFLQETAAKMVKVDDILQKPISELVLPYRAKIKESVLPNLLSIAGEYLTKQSGEVLERFQIEDIIRNEIESFSLKRLEELVILIAKKELVMITYLGAILGGVIGIIQGIIVTVAS</sequence>
<comment type="subcellular location">
    <subcellularLocation>
        <location evidence="1">Cell membrane</location>
    </subcellularLocation>
</comment>
<evidence type="ECO:0000256" key="6">
    <source>
        <dbReference type="SAM" id="Phobius"/>
    </source>
</evidence>
<dbReference type="Proteomes" id="UP000823485">
    <property type="component" value="Unassembled WGS sequence"/>
</dbReference>
<evidence type="ECO:0000256" key="3">
    <source>
        <dbReference type="ARBA" id="ARBA00022692"/>
    </source>
</evidence>
<dbReference type="InterPro" id="IPR007383">
    <property type="entry name" value="DUF445"/>
</dbReference>
<proteinExistence type="inferred from homology"/>
<name>A0ABS2R607_9BACI</name>
<dbReference type="PIRSF" id="PIRSF032178">
    <property type="entry name" value="UCP032178"/>
    <property type="match status" value="1"/>
</dbReference>
<reference evidence="7 8" key="1">
    <citation type="submission" date="2021-01" db="EMBL/GenBank/DDBJ databases">
        <title>Genomic Encyclopedia of Type Strains, Phase IV (KMG-IV): sequencing the most valuable type-strain genomes for metagenomic binning, comparative biology and taxonomic classification.</title>
        <authorList>
            <person name="Goeker M."/>
        </authorList>
    </citation>
    <scope>NUCLEOTIDE SEQUENCE [LARGE SCALE GENOMIC DNA]</scope>
    <source>
        <strain evidence="7 8">DSM 105453</strain>
    </source>
</reference>
<feature type="transmembrane region" description="Helical" evidence="6">
    <location>
        <begin position="6"/>
        <end position="31"/>
    </location>
</feature>
<keyword evidence="3 6" id="KW-0812">Transmembrane</keyword>
<evidence type="ECO:0000256" key="2">
    <source>
        <dbReference type="ARBA" id="ARBA00008053"/>
    </source>
</evidence>
<evidence type="ECO:0000313" key="7">
    <source>
        <dbReference type="EMBL" id="MBM7715087.1"/>
    </source>
</evidence>
<dbReference type="PANTHER" id="PTHR35791">
    <property type="entry name" value="UPF0754 MEMBRANE PROTEIN YHEB"/>
    <property type="match status" value="1"/>
</dbReference>
<dbReference type="PANTHER" id="PTHR35791:SF1">
    <property type="entry name" value="UPF0754 MEMBRANE PROTEIN YHEB"/>
    <property type="match status" value="1"/>
</dbReference>
<evidence type="ECO:0000256" key="1">
    <source>
        <dbReference type="ARBA" id="ARBA00004236"/>
    </source>
</evidence>
<comment type="similarity">
    <text evidence="2">Belongs to the UPF0754 family.</text>
</comment>
<evidence type="ECO:0000256" key="5">
    <source>
        <dbReference type="ARBA" id="ARBA00023136"/>
    </source>
</evidence>
<organism evidence="7 8">
    <name type="scientific">Siminovitchia thermophila</name>
    <dbReference type="NCBI Taxonomy" id="1245522"/>
    <lineage>
        <taxon>Bacteria</taxon>
        <taxon>Bacillati</taxon>
        <taxon>Bacillota</taxon>
        <taxon>Bacilli</taxon>
        <taxon>Bacillales</taxon>
        <taxon>Bacillaceae</taxon>
        <taxon>Siminovitchia</taxon>
    </lineage>
</organism>
<dbReference type="EMBL" id="JAFBFH010000012">
    <property type="protein sequence ID" value="MBM7715087.1"/>
    <property type="molecule type" value="Genomic_DNA"/>
</dbReference>
<dbReference type="InterPro" id="IPR016991">
    <property type="entry name" value="UCP032178"/>
</dbReference>
<accession>A0ABS2R607</accession>
<evidence type="ECO:0000256" key="4">
    <source>
        <dbReference type="ARBA" id="ARBA00022989"/>
    </source>
</evidence>
<keyword evidence="5 6" id="KW-0472">Membrane</keyword>
<comment type="caution">
    <text evidence="7">The sequence shown here is derived from an EMBL/GenBank/DDBJ whole genome shotgun (WGS) entry which is preliminary data.</text>
</comment>
<keyword evidence="4 6" id="KW-1133">Transmembrane helix</keyword>
<evidence type="ECO:0000313" key="8">
    <source>
        <dbReference type="Proteomes" id="UP000823485"/>
    </source>
</evidence>
<keyword evidence="8" id="KW-1185">Reference proteome</keyword>
<feature type="transmembrane region" description="Helical" evidence="6">
    <location>
        <begin position="356"/>
        <end position="378"/>
    </location>
</feature>
<gene>
    <name evidence="7" type="ORF">JOC94_002059</name>
</gene>
<protein>
    <submittedName>
        <fullName evidence="7">Uncharacterized membrane protein YheB (UPF0754 family)</fullName>
    </submittedName>
</protein>